<dbReference type="SMART" id="SM00327">
    <property type="entry name" value="VWA"/>
    <property type="match status" value="1"/>
</dbReference>
<feature type="domain" description="VWFA" evidence="1">
    <location>
        <begin position="22"/>
        <end position="168"/>
    </location>
</feature>
<dbReference type="STRING" id="451379.A0A158R5V3"/>
<dbReference type="InterPro" id="IPR002035">
    <property type="entry name" value="VWF_A"/>
</dbReference>
<evidence type="ECO:0000313" key="2">
    <source>
        <dbReference type="Proteomes" id="UP000046393"/>
    </source>
</evidence>
<dbReference type="PANTHER" id="PTHR24020:SF84">
    <property type="entry name" value="VWFA DOMAIN-CONTAINING PROTEIN"/>
    <property type="match status" value="1"/>
</dbReference>
<dbReference type="SUPFAM" id="SSF53300">
    <property type="entry name" value="vWA-like"/>
    <property type="match status" value="2"/>
</dbReference>
<name>A0A158R5V3_9BILA</name>
<keyword evidence="2" id="KW-1185">Reference proteome</keyword>
<reference evidence="3" key="1">
    <citation type="submission" date="2016-04" db="UniProtKB">
        <authorList>
            <consortium name="WormBaseParasite"/>
        </authorList>
    </citation>
    <scope>IDENTIFICATION</scope>
</reference>
<accession>A0A158R5V3</accession>
<dbReference type="InterPro" id="IPR050525">
    <property type="entry name" value="ECM_Assembly_Org"/>
</dbReference>
<dbReference type="Pfam" id="PF00092">
    <property type="entry name" value="VWA"/>
    <property type="match status" value="1"/>
</dbReference>
<evidence type="ECO:0000313" key="3">
    <source>
        <dbReference type="WBParaSite" id="SMUV_0000825101-mRNA-1"/>
    </source>
</evidence>
<organism evidence="2 3">
    <name type="scientific">Syphacia muris</name>
    <dbReference type="NCBI Taxonomy" id="451379"/>
    <lineage>
        <taxon>Eukaryota</taxon>
        <taxon>Metazoa</taxon>
        <taxon>Ecdysozoa</taxon>
        <taxon>Nematoda</taxon>
        <taxon>Chromadorea</taxon>
        <taxon>Rhabditida</taxon>
        <taxon>Spirurina</taxon>
        <taxon>Oxyuridomorpha</taxon>
        <taxon>Oxyuroidea</taxon>
        <taxon>Oxyuridae</taxon>
        <taxon>Syphacia</taxon>
    </lineage>
</organism>
<evidence type="ECO:0000259" key="1">
    <source>
        <dbReference type="PROSITE" id="PS50234"/>
    </source>
</evidence>
<dbReference type="Gene3D" id="3.40.50.410">
    <property type="entry name" value="von Willebrand factor, type A domain"/>
    <property type="match status" value="1"/>
</dbReference>
<sequence length="316" mass="34563">MFSATTNGTRGKKCQPEKVELDVAMVLDASSGVDRYGYAGEKAAVISLFSSLTISQQFSFTHVATVYMGQKTAYNSSNLGTYRGSDSAKNDIRHLPYLGGDLNILRGLTKAHSVVNGYGARKSVPKVIVLFSSVPIDCEKHQPGTQAVSCEKLKELKSKGITVISVDLRYHENPTKRAMSFGDYSLQNDESLVSDIQSIFCDVSPVKDMELKPYRCPCILHGLWLNIIVSFDSSDGAGTMALAAQKAAITALLHRIFVNQRKGQFSKIAFLNTGSETQIVSNLTRYNFATEAVEEIRKIQLIGGAINLQEYALLLS</sequence>
<dbReference type="PROSITE" id="PS50234">
    <property type="entry name" value="VWFA"/>
    <property type="match status" value="1"/>
</dbReference>
<dbReference type="WBParaSite" id="SMUV_0000825101-mRNA-1">
    <property type="protein sequence ID" value="SMUV_0000825101-mRNA-1"/>
    <property type="gene ID" value="SMUV_0000825101"/>
</dbReference>
<dbReference type="Proteomes" id="UP000046393">
    <property type="component" value="Unplaced"/>
</dbReference>
<dbReference type="AlphaFoldDB" id="A0A158R5V3"/>
<dbReference type="InterPro" id="IPR036465">
    <property type="entry name" value="vWFA_dom_sf"/>
</dbReference>
<protein>
    <submittedName>
        <fullName evidence="3">VWFA domain-containing protein</fullName>
    </submittedName>
</protein>
<dbReference type="PANTHER" id="PTHR24020">
    <property type="entry name" value="COLLAGEN ALPHA"/>
    <property type="match status" value="1"/>
</dbReference>
<proteinExistence type="predicted"/>